<feature type="compositionally biased region" description="Polar residues" evidence="1">
    <location>
        <begin position="880"/>
        <end position="891"/>
    </location>
</feature>
<comment type="caution">
    <text evidence="3">The sequence shown here is derived from an EMBL/GenBank/DDBJ whole genome shotgun (WGS) entry which is preliminary data.</text>
</comment>
<evidence type="ECO:0000256" key="1">
    <source>
        <dbReference type="SAM" id="MobiDB-lite"/>
    </source>
</evidence>
<feature type="region of interest" description="Disordered" evidence="1">
    <location>
        <begin position="628"/>
        <end position="891"/>
    </location>
</feature>
<feature type="region of interest" description="Disordered" evidence="1">
    <location>
        <begin position="172"/>
        <end position="212"/>
    </location>
</feature>
<feature type="compositionally biased region" description="Basic and acidic residues" evidence="1">
    <location>
        <begin position="810"/>
        <end position="836"/>
    </location>
</feature>
<feature type="signal peptide" evidence="2">
    <location>
        <begin position="1"/>
        <end position="29"/>
    </location>
</feature>
<feature type="chain" id="PRO_5044756712" evidence="2">
    <location>
        <begin position="30"/>
        <end position="891"/>
    </location>
</feature>
<proteinExistence type="predicted"/>
<evidence type="ECO:0000313" key="4">
    <source>
        <dbReference type="Proteomes" id="UP001620626"/>
    </source>
</evidence>
<feature type="region of interest" description="Disordered" evidence="1">
    <location>
        <begin position="88"/>
        <end position="108"/>
    </location>
</feature>
<keyword evidence="2" id="KW-0732">Signal</keyword>
<feature type="compositionally biased region" description="Polar residues" evidence="1">
    <location>
        <begin position="198"/>
        <end position="208"/>
    </location>
</feature>
<sequence>MVMVPIPSLQLLLAFLPILMLHHQFQCDAKPSKMQIRAKRDFLPPDNSGQPCGCASKYAPINCRCTSASGNSGELLCRCDRARIPPINREDSSGGNIISNRAGGPPPTTAQCGGNCRMPAGEPNLFRQGAHQQQHGYNTYGYGGGGGGSVPPIHSACHPICQKSCTHSCPSSRSPSTGSIDQQNNNNNFGGGGFSPSEFHNQQHNQPMPSMDSLKGNNNFNCFPSKCRANCLRACSRIFDAQQRQQQQQIRENFVPSNGIENEIDVEPHYQVEMGGQTKLSSPDHGNNNNENIMATGRNGCQCSPSAANVCECQEPCYPICVDTCESNCLQQQMQQSPANQRAQCAQFCHLECQHDCAMEQQQQQRVPARKAVETTMGEGIDNFNGNNNNWQSNDNRMMSSSGSGSQIGNPIAICAHKCPRACEQACQSAAQNGEPNSNCVPTCIGLCAQSCARGIQFDAVGLTQQMAVPMPTMALVDIAGGGGAAQMPTNMSINGINGGAEFEQLQHQQQQQQKLNDWGGGGEMATQNYGQNDGQLAEFGNNEMAFPNAAAMAAPPLAMEETGRQEHTVIAAAPSADGSITGEAAGGMPCAPLCQPECRPECTKRYMEERRGIDDQAQQQYEKMMKNNGMNNGRENDEGKNDGAIGSGGNGQKPIGTDQQQQQGQDEQKQQSTKQQRSAASSPSASFVPPHIILDDGVTATAYNDDEEGTNGTTKSRTKSGDENRQKQPKKKQHFNRMPWLRMANETDAWADNNSRIAAELGHPKQQQNNTKTNEVRKKQQKTKEKQSKIKQKVPNAVKNEKQLVVQNEHQHNNKNERRNSNKDDKIKRRANEFFRRRKLLFGGESKVPTKKVPKNGNEKVEKNDPLKAVKREKGGQNGKAQNANAKKWQ</sequence>
<evidence type="ECO:0000256" key="2">
    <source>
        <dbReference type="SAM" id="SignalP"/>
    </source>
</evidence>
<keyword evidence="4" id="KW-1185">Reference proteome</keyword>
<feature type="compositionally biased region" description="Low complexity" evidence="1">
    <location>
        <begin position="657"/>
        <end position="687"/>
    </location>
</feature>
<protein>
    <submittedName>
        <fullName evidence="3">Uncharacterized protein</fullName>
    </submittedName>
</protein>
<dbReference type="AlphaFoldDB" id="A0ABD2IY02"/>
<evidence type="ECO:0000313" key="3">
    <source>
        <dbReference type="EMBL" id="KAL3084794.1"/>
    </source>
</evidence>
<organism evidence="3 4">
    <name type="scientific">Heterodera trifolii</name>
    <dbReference type="NCBI Taxonomy" id="157864"/>
    <lineage>
        <taxon>Eukaryota</taxon>
        <taxon>Metazoa</taxon>
        <taxon>Ecdysozoa</taxon>
        <taxon>Nematoda</taxon>
        <taxon>Chromadorea</taxon>
        <taxon>Rhabditida</taxon>
        <taxon>Tylenchina</taxon>
        <taxon>Tylenchomorpha</taxon>
        <taxon>Tylenchoidea</taxon>
        <taxon>Heteroderidae</taxon>
        <taxon>Heteroderinae</taxon>
        <taxon>Heterodera</taxon>
    </lineage>
</organism>
<accession>A0ABD2IY02</accession>
<feature type="compositionally biased region" description="Basic and acidic residues" evidence="1">
    <location>
        <begin position="775"/>
        <end position="789"/>
    </location>
</feature>
<reference evidence="3 4" key="1">
    <citation type="submission" date="2024-10" db="EMBL/GenBank/DDBJ databases">
        <authorList>
            <person name="Kim D."/>
        </authorList>
    </citation>
    <scope>NUCLEOTIDE SEQUENCE [LARGE SCALE GENOMIC DNA]</scope>
    <source>
        <strain evidence="3">BH-2024</strain>
    </source>
</reference>
<feature type="compositionally biased region" description="Low complexity" evidence="1">
    <location>
        <begin position="172"/>
        <end position="188"/>
    </location>
</feature>
<dbReference type="EMBL" id="JBICBT010001070">
    <property type="protein sequence ID" value="KAL3084794.1"/>
    <property type="molecule type" value="Genomic_DNA"/>
</dbReference>
<gene>
    <name evidence="3" type="ORF">niasHT_031679</name>
</gene>
<name>A0ABD2IY02_9BILA</name>
<dbReference type="Proteomes" id="UP001620626">
    <property type="component" value="Unassembled WGS sequence"/>
</dbReference>
<feature type="compositionally biased region" description="Basic and acidic residues" evidence="1">
    <location>
        <begin position="858"/>
        <end position="876"/>
    </location>
</feature>